<protein>
    <submittedName>
        <fullName evidence="1">Uncharacterized protein</fullName>
    </submittedName>
</protein>
<organism evidence="1 2">
    <name type="scientific">Aliivibrio salmonicida (strain LFI1238)</name>
    <name type="common">Vibrio salmonicida (strain LFI1238)</name>
    <dbReference type="NCBI Taxonomy" id="316275"/>
    <lineage>
        <taxon>Bacteria</taxon>
        <taxon>Pseudomonadati</taxon>
        <taxon>Pseudomonadota</taxon>
        <taxon>Gammaproteobacteria</taxon>
        <taxon>Vibrionales</taxon>
        <taxon>Vibrionaceae</taxon>
        <taxon>Aliivibrio</taxon>
    </lineage>
</organism>
<gene>
    <name evidence="1" type="ordered locus">VSAL_p840_48</name>
</gene>
<dbReference type="AlphaFoldDB" id="B6ET19"/>
<name>B6ET19_ALISL</name>
<dbReference type="RefSeq" id="WP_012548886.1">
    <property type="nucleotide sequence ID" value="NC_011311.1"/>
</dbReference>
<geneLocation type="plasmid" evidence="1 2">
    <name>pVSAL840</name>
</geneLocation>
<reference evidence="1 2" key="1">
    <citation type="journal article" date="2008" name="BMC Genomics">
        <title>The genome sequence of the fish pathogen Aliivibrio salmonicida strain LFI1238 shows extensive evidence of gene decay.</title>
        <authorList>
            <person name="Hjerde E."/>
            <person name="Lorentzen M.S."/>
            <person name="Holden M.T."/>
            <person name="Seeger K."/>
            <person name="Paulsen S."/>
            <person name="Bason N."/>
            <person name="Churcher C."/>
            <person name="Harris D."/>
            <person name="Norbertczak H."/>
            <person name="Quail M.A."/>
            <person name="Sanders S."/>
            <person name="Thurston S."/>
            <person name="Parkhill J."/>
            <person name="Willassen N.P."/>
            <person name="Thomson N.R."/>
        </authorList>
    </citation>
    <scope>NUCLEOTIDE SEQUENCE [LARGE SCALE GENOMIC DNA]</scope>
    <source>
        <strain evidence="1 2">LFI1238</strain>
    </source>
</reference>
<keyword evidence="2" id="KW-1185">Reference proteome</keyword>
<keyword evidence="1" id="KW-0614">Plasmid</keyword>
<evidence type="ECO:0000313" key="1">
    <source>
        <dbReference type="EMBL" id="CAQ81907.1"/>
    </source>
</evidence>
<proteinExistence type="predicted"/>
<dbReference type="HOGENOM" id="CLU_2056397_0_0_6"/>
<accession>B6ET19</accession>
<sequence length="122" mass="13939">MDKLFDVVNNGITGIVNNACNNQAIATPLSQNAFFPMAYMGEMMSRNDMPMKMHDFAARCINLVGLGCKIMNTHQSDFTNTDTYFLCKTFISNVCDELEMPNNDYQRKYWLEQINNNLLSDS</sequence>
<dbReference type="EMBL" id="FM178381">
    <property type="protein sequence ID" value="CAQ81907.1"/>
    <property type="molecule type" value="Genomic_DNA"/>
</dbReference>
<evidence type="ECO:0000313" key="2">
    <source>
        <dbReference type="Proteomes" id="UP000001730"/>
    </source>
</evidence>
<dbReference type="Proteomes" id="UP000001730">
    <property type="component" value="Plasmid pVSAL840"/>
</dbReference>
<dbReference type="KEGG" id="vsa:VSAL_p840_48"/>